<protein>
    <submittedName>
        <fullName evidence="2">Uncharacterized protein</fullName>
    </submittedName>
</protein>
<dbReference type="OMA" id="APDIHYH"/>
<proteinExistence type="predicted"/>
<evidence type="ECO:0000256" key="1">
    <source>
        <dbReference type="SAM" id="MobiDB-lite"/>
    </source>
</evidence>
<evidence type="ECO:0000313" key="3">
    <source>
        <dbReference type="Proteomes" id="UP000001548"/>
    </source>
</evidence>
<dbReference type="VEuPathDB" id="GiardiaDB:GL50803_9622"/>
<organism evidence="2 3">
    <name type="scientific">Giardia intestinalis (strain ATCC 50803 / WB clone C6)</name>
    <name type="common">Giardia lamblia</name>
    <dbReference type="NCBI Taxonomy" id="184922"/>
    <lineage>
        <taxon>Eukaryota</taxon>
        <taxon>Metamonada</taxon>
        <taxon>Diplomonadida</taxon>
        <taxon>Hexamitidae</taxon>
        <taxon>Giardiinae</taxon>
        <taxon>Giardia</taxon>
    </lineage>
</organism>
<dbReference type="HOGENOM" id="CLU_783996_0_0_1"/>
<reference evidence="2 3" key="1">
    <citation type="journal article" date="2007" name="Science">
        <title>Genomic minimalism in the early diverging intestinal parasite Giardia lamblia.</title>
        <authorList>
            <person name="Morrison H.G."/>
            <person name="McArthur A.G."/>
            <person name="Gillin F.D."/>
            <person name="Aley S.B."/>
            <person name="Adam R.D."/>
            <person name="Olsen G.J."/>
            <person name="Best A.A."/>
            <person name="Cande W.Z."/>
            <person name="Chen F."/>
            <person name="Cipriano M.J."/>
            <person name="Davids B.J."/>
            <person name="Dawson S.C."/>
            <person name="Elmendorf H.G."/>
            <person name="Hehl A.B."/>
            <person name="Holder M.E."/>
            <person name="Huse S.M."/>
            <person name="Kim U.U."/>
            <person name="Lasek-Nesselquist E."/>
            <person name="Manning G."/>
            <person name="Nigam A."/>
            <person name="Nixon J.E."/>
            <person name="Palm D."/>
            <person name="Passamaneck N.E."/>
            <person name="Prabhu A."/>
            <person name="Reich C.I."/>
            <person name="Reiner D.S."/>
            <person name="Samuelson J."/>
            <person name="Svard S.G."/>
            <person name="Sogin M.L."/>
        </authorList>
    </citation>
    <scope>NUCLEOTIDE SEQUENCE [LARGE SCALE GENOMIC DNA]</scope>
    <source>
        <strain evidence="2 3">WB C6</strain>
    </source>
</reference>
<dbReference type="AlphaFoldDB" id="D3KGS2"/>
<feature type="region of interest" description="Disordered" evidence="1">
    <location>
        <begin position="120"/>
        <end position="160"/>
    </location>
</feature>
<feature type="compositionally biased region" description="Polar residues" evidence="1">
    <location>
        <begin position="287"/>
        <end position="302"/>
    </location>
</feature>
<accession>D3KGS2</accession>
<name>D3KGS2_GIAIC</name>
<gene>
    <name evidence="2" type="ORF">GL50803_009622</name>
</gene>
<dbReference type="Proteomes" id="UP000001548">
    <property type="component" value="Unassembled WGS sequence"/>
</dbReference>
<comment type="caution">
    <text evidence="2">The sequence shown here is derived from an EMBL/GenBank/DDBJ whole genome shotgun (WGS) entry which is preliminary data.</text>
</comment>
<dbReference type="EMBL" id="AACB03000004">
    <property type="protein sequence ID" value="KAE8302138.1"/>
    <property type="molecule type" value="Genomic_DNA"/>
</dbReference>
<evidence type="ECO:0000313" key="2">
    <source>
        <dbReference type="EMBL" id="KAE8302138.1"/>
    </source>
</evidence>
<keyword evidence="3" id="KW-1185">Reference proteome</keyword>
<sequence length="354" mass="39576">MTVSSLCFGNIDRTGLTSYEAGFPLTYIDPQTPVADAESFGQYQTDLLTPQEKCVLKQYNTMESLTKLQRARDLEEKRQKLNLQLSNRKTRSSLSNIAERYRQERIQTARKYEGCLLRSRASSPGEAVSAPERHPISESQPEPMSECSFRSPAAGPSPTRWRHVATLNKSLYSHEDSSVSLQSPCYSPKLCSLRTYHHTSLQRARMRQSSETNGSLLHTPVGQHSNDYIYVMNHLAPDIHYHSWRSKHSLSDADNIEGCALPAPLSDKIANNSALSPTMHVTRKQARWSSPQKTLPSTSSVRLPQLGSKQRKPSFCLSPMHPVAQNLPADSADMLTVKAIDQGDLRLEDLALPS</sequence>
<feature type="region of interest" description="Disordered" evidence="1">
    <location>
        <begin position="284"/>
        <end position="315"/>
    </location>
</feature>